<comment type="similarity">
    <text evidence="2 6">Belongs to the terpene synthase family.</text>
</comment>
<keyword evidence="5 6" id="KW-0456">Lyase</keyword>
<evidence type="ECO:0000256" key="6">
    <source>
        <dbReference type="RuleBase" id="RU366034"/>
    </source>
</evidence>
<accession>A0A067M8B0</accession>
<dbReference type="AlphaFoldDB" id="A0A067M8B0"/>
<keyword evidence="3 6" id="KW-0479">Metal-binding</keyword>
<keyword evidence="4 6" id="KW-0460">Magnesium</keyword>
<dbReference type="Pfam" id="PF19086">
    <property type="entry name" value="Terpene_syn_C_2"/>
    <property type="match status" value="1"/>
</dbReference>
<evidence type="ECO:0000256" key="2">
    <source>
        <dbReference type="ARBA" id="ARBA00006333"/>
    </source>
</evidence>
<evidence type="ECO:0000313" key="7">
    <source>
        <dbReference type="EMBL" id="KDQ11794.1"/>
    </source>
</evidence>
<keyword evidence="8" id="KW-1185">Reference proteome</keyword>
<dbReference type="EC" id="4.2.3.-" evidence="6"/>
<dbReference type="Proteomes" id="UP000027195">
    <property type="component" value="Unassembled WGS sequence"/>
</dbReference>
<dbReference type="SFLD" id="SFLDS00005">
    <property type="entry name" value="Isoprenoid_Synthase_Type_I"/>
    <property type="match status" value="1"/>
</dbReference>
<evidence type="ECO:0000313" key="8">
    <source>
        <dbReference type="Proteomes" id="UP000027195"/>
    </source>
</evidence>
<dbReference type="HOGENOM" id="CLU_042538_2_1_1"/>
<sequence>MSSTTFVLPDLYSVFSQWEVPQRMNKHYETVSKETEGWLSPFCQWERNKLVKLAAADFTYLPSVVFPDNDYETFRTVSDYFTWAFVYDDRFDVGEFATDSDAAEIALSQTFRMLIGDPSAEALGAACEYSHGVDMALKDIWRRAYPQSSPGARRRFVETLGKWFESVLGQINGAAPGDFLSVEDVVQLRVWSVADKPCYALTEYALGINLTDEIMQIPAMARIYDLTSELMFLVNDIVSYAVEKDDGPTHNIISAIMLLRGVGVQAAMSEAEAMMVTRVAEWEAAKKDLAYLTGREGNDVREYISAMERWLVGCVSWSYRSKRYFGYEGAQVKDTLVVDLTTVLPSVTSAVA</sequence>
<dbReference type="InParanoid" id="A0A067M8B0"/>
<gene>
    <name evidence="7" type="ORF">BOTBODRAFT_35044</name>
</gene>
<dbReference type="EMBL" id="KL198055">
    <property type="protein sequence ID" value="KDQ11794.1"/>
    <property type="molecule type" value="Genomic_DNA"/>
</dbReference>
<dbReference type="GO" id="GO:0010333">
    <property type="term" value="F:terpene synthase activity"/>
    <property type="evidence" value="ECO:0007669"/>
    <property type="project" value="InterPro"/>
</dbReference>
<dbReference type="InterPro" id="IPR008949">
    <property type="entry name" value="Isoprenoid_synthase_dom_sf"/>
</dbReference>
<evidence type="ECO:0000256" key="4">
    <source>
        <dbReference type="ARBA" id="ARBA00022842"/>
    </source>
</evidence>
<evidence type="ECO:0000256" key="3">
    <source>
        <dbReference type="ARBA" id="ARBA00022723"/>
    </source>
</evidence>
<dbReference type="Gene3D" id="1.10.600.10">
    <property type="entry name" value="Farnesyl Diphosphate Synthase"/>
    <property type="match status" value="1"/>
</dbReference>
<comment type="cofactor">
    <cofactor evidence="1 6">
        <name>Mg(2+)</name>
        <dbReference type="ChEBI" id="CHEBI:18420"/>
    </cofactor>
</comment>
<dbReference type="PANTHER" id="PTHR35201">
    <property type="entry name" value="TERPENE SYNTHASE"/>
    <property type="match status" value="1"/>
</dbReference>
<organism evidence="7 8">
    <name type="scientific">Botryobasidium botryosum (strain FD-172 SS1)</name>
    <dbReference type="NCBI Taxonomy" id="930990"/>
    <lineage>
        <taxon>Eukaryota</taxon>
        <taxon>Fungi</taxon>
        <taxon>Dikarya</taxon>
        <taxon>Basidiomycota</taxon>
        <taxon>Agaricomycotina</taxon>
        <taxon>Agaricomycetes</taxon>
        <taxon>Cantharellales</taxon>
        <taxon>Botryobasidiaceae</taxon>
        <taxon>Botryobasidium</taxon>
    </lineage>
</organism>
<dbReference type="InterPro" id="IPR034686">
    <property type="entry name" value="Terpene_cyclase-like_2"/>
</dbReference>
<proteinExistence type="inferred from homology"/>
<dbReference type="PANTHER" id="PTHR35201:SF4">
    <property type="entry name" value="BETA-PINACENE SYNTHASE-RELATED"/>
    <property type="match status" value="1"/>
</dbReference>
<dbReference type="GO" id="GO:0008299">
    <property type="term" value="P:isoprenoid biosynthetic process"/>
    <property type="evidence" value="ECO:0007669"/>
    <property type="project" value="UniProtKB-ARBA"/>
</dbReference>
<dbReference type="OrthoDB" id="6486656at2759"/>
<evidence type="ECO:0000256" key="1">
    <source>
        <dbReference type="ARBA" id="ARBA00001946"/>
    </source>
</evidence>
<evidence type="ECO:0000256" key="5">
    <source>
        <dbReference type="ARBA" id="ARBA00023239"/>
    </source>
</evidence>
<dbReference type="SFLD" id="SFLDG01020">
    <property type="entry name" value="Terpene_Cyclase_Like_2"/>
    <property type="match status" value="1"/>
</dbReference>
<dbReference type="SUPFAM" id="SSF48576">
    <property type="entry name" value="Terpenoid synthases"/>
    <property type="match status" value="1"/>
</dbReference>
<reference evidence="8" key="1">
    <citation type="journal article" date="2014" name="Proc. Natl. Acad. Sci. U.S.A.">
        <title>Extensive sampling of basidiomycete genomes demonstrates inadequacy of the white-rot/brown-rot paradigm for wood decay fungi.</title>
        <authorList>
            <person name="Riley R."/>
            <person name="Salamov A.A."/>
            <person name="Brown D.W."/>
            <person name="Nagy L.G."/>
            <person name="Floudas D."/>
            <person name="Held B.W."/>
            <person name="Levasseur A."/>
            <person name="Lombard V."/>
            <person name="Morin E."/>
            <person name="Otillar R."/>
            <person name="Lindquist E.A."/>
            <person name="Sun H."/>
            <person name="LaButti K.M."/>
            <person name="Schmutz J."/>
            <person name="Jabbour D."/>
            <person name="Luo H."/>
            <person name="Baker S.E."/>
            <person name="Pisabarro A.G."/>
            <person name="Walton J.D."/>
            <person name="Blanchette R.A."/>
            <person name="Henrissat B."/>
            <person name="Martin F."/>
            <person name="Cullen D."/>
            <person name="Hibbett D.S."/>
            <person name="Grigoriev I.V."/>
        </authorList>
    </citation>
    <scope>NUCLEOTIDE SEQUENCE [LARGE SCALE GENOMIC DNA]</scope>
    <source>
        <strain evidence="8">FD-172 SS1</strain>
    </source>
</reference>
<dbReference type="GO" id="GO:0046872">
    <property type="term" value="F:metal ion binding"/>
    <property type="evidence" value="ECO:0007669"/>
    <property type="project" value="UniProtKB-KW"/>
</dbReference>
<protein>
    <recommendedName>
        <fullName evidence="6">Terpene synthase</fullName>
        <ecNumber evidence="6">4.2.3.-</ecNumber>
    </recommendedName>
</protein>
<name>A0A067M8B0_BOTB1</name>